<dbReference type="Pfam" id="PF02566">
    <property type="entry name" value="OsmC"/>
    <property type="match status" value="1"/>
</dbReference>
<dbReference type="PANTHER" id="PTHR35368:SF1">
    <property type="entry name" value="HYDROPEROXIDE REDUCTASE"/>
    <property type="match status" value="1"/>
</dbReference>
<evidence type="ECO:0000313" key="1">
    <source>
        <dbReference type="EMBL" id="MCR1898571.1"/>
    </source>
</evidence>
<dbReference type="EMBL" id="JANKAS010000004">
    <property type="protein sequence ID" value="MCR1898571.1"/>
    <property type="molecule type" value="Genomic_DNA"/>
</dbReference>
<organism evidence="1 2">
    <name type="scientific">Irregularibacter muris</name>
    <dbReference type="NCBI Taxonomy" id="1796619"/>
    <lineage>
        <taxon>Bacteria</taxon>
        <taxon>Bacillati</taxon>
        <taxon>Bacillota</taxon>
        <taxon>Clostridia</taxon>
        <taxon>Eubacteriales</taxon>
        <taxon>Eubacteriaceae</taxon>
        <taxon>Irregularibacter</taxon>
    </lineage>
</organism>
<reference evidence="1" key="1">
    <citation type="submission" date="2022-07" db="EMBL/GenBank/DDBJ databases">
        <title>Enhanced cultured diversity of the mouse gut microbiota enables custom-made synthetic communities.</title>
        <authorList>
            <person name="Afrizal A."/>
        </authorList>
    </citation>
    <scope>NUCLEOTIDE SEQUENCE</scope>
    <source>
        <strain evidence="1">DSM 28593</strain>
    </source>
</reference>
<dbReference type="InterPro" id="IPR003718">
    <property type="entry name" value="OsmC/Ohr_fam"/>
</dbReference>
<name>A0AAE3HEC0_9FIRM</name>
<keyword evidence="2" id="KW-1185">Reference proteome</keyword>
<dbReference type="Proteomes" id="UP001205748">
    <property type="component" value="Unassembled WGS sequence"/>
</dbReference>
<evidence type="ECO:0000313" key="2">
    <source>
        <dbReference type="Proteomes" id="UP001205748"/>
    </source>
</evidence>
<dbReference type="PANTHER" id="PTHR35368">
    <property type="entry name" value="HYDROPEROXIDE REDUCTASE"/>
    <property type="match status" value="1"/>
</dbReference>
<proteinExistence type="predicted"/>
<comment type="caution">
    <text evidence="1">The sequence shown here is derived from an EMBL/GenBank/DDBJ whole genome shotgun (WGS) entry which is preliminary data.</text>
</comment>
<protein>
    <submittedName>
        <fullName evidence="1">OsmC family protein</fullName>
    </submittedName>
</protein>
<dbReference type="InterPro" id="IPR015946">
    <property type="entry name" value="KH_dom-like_a/b"/>
</dbReference>
<dbReference type="InterPro" id="IPR052924">
    <property type="entry name" value="OsmC/Ohr_hydroprdx_reductase"/>
</dbReference>
<dbReference type="InterPro" id="IPR036102">
    <property type="entry name" value="OsmC/Ohrsf"/>
</dbReference>
<dbReference type="AlphaFoldDB" id="A0AAE3HEC0"/>
<dbReference type="SUPFAM" id="SSF82784">
    <property type="entry name" value="OsmC-like"/>
    <property type="match status" value="1"/>
</dbReference>
<accession>A0AAE3HEC0</accession>
<dbReference type="Gene3D" id="3.30.300.20">
    <property type="match status" value="1"/>
</dbReference>
<dbReference type="RefSeq" id="WP_257530077.1">
    <property type="nucleotide sequence ID" value="NZ_JANKAS010000004.1"/>
</dbReference>
<sequence>MGVHTLKAKVKRVSGLEVEGESRGFKVIMDEPIDEGGTDKGMNPMEMILCGLGGCQTIVASAFAESQGIDLQDFWVEIEGDLDVEGFMGLSDVRPGYQEIRYTMHIKSSSPEDKVREFAKFIDSRCPVGDSLKNTVNFVETDVIISK</sequence>
<gene>
    <name evidence="1" type="ORF">NSA47_06140</name>
</gene>